<evidence type="ECO:0000256" key="1">
    <source>
        <dbReference type="ARBA" id="ARBA00004196"/>
    </source>
</evidence>
<keyword evidence="2" id="KW-0175">Coiled coil</keyword>
<accession>A0A7Y3WR05</accession>
<gene>
    <name evidence="6" type="ORF">HLQ16_05985</name>
</gene>
<keyword evidence="3" id="KW-0472">Membrane</keyword>
<dbReference type="SUPFAM" id="SSF111369">
    <property type="entry name" value="HlyD-like secretion proteins"/>
    <property type="match status" value="1"/>
</dbReference>
<dbReference type="Pfam" id="PF25917">
    <property type="entry name" value="BSH_RND"/>
    <property type="match status" value="1"/>
</dbReference>
<dbReference type="GO" id="GO:0030313">
    <property type="term" value="C:cell envelope"/>
    <property type="evidence" value="ECO:0007669"/>
    <property type="project" value="UniProtKB-SubCell"/>
</dbReference>
<evidence type="ECO:0000256" key="2">
    <source>
        <dbReference type="ARBA" id="ARBA00023054"/>
    </source>
</evidence>
<dbReference type="InterPro" id="IPR058636">
    <property type="entry name" value="Beta-barrel_YknX"/>
</dbReference>
<sequence>MKGKLKVLLIAGLVLILVVGGSIGTYFWYNYTHYLSTDNVELVADFIKVTPLASGKLLEFNVKEGDYVVKDQLIGRLDAGADSGAASNIRAPISGVVVQKSALVGEYESSAASPTLALIMDPHQIYLLANIDETDIVKVKIGQAVDISIDQFKGKKFTGKVSSISQASNNAFSILPAQTSGTFTKVVERVQVKILINNSDTKLLPGTNAIVKIHIK</sequence>
<dbReference type="Gene3D" id="2.40.30.170">
    <property type="match status" value="1"/>
</dbReference>
<comment type="subcellular location">
    <subcellularLocation>
        <location evidence="1">Cell envelope</location>
    </subcellularLocation>
</comment>
<evidence type="ECO:0000313" key="6">
    <source>
        <dbReference type="EMBL" id="NNU75477.1"/>
    </source>
</evidence>
<reference evidence="6 7" key="1">
    <citation type="submission" date="2020-05" db="EMBL/GenBank/DDBJ databases">
        <title>Complete genome of Clostridium estertheticum subspecies estertheticum, isolated from Vacuum packed lamb meat from New Zealand imported to Switzerland.</title>
        <authorList>
            <person name="Wambui J."/>
            <person name="Stevens M.J.A."/>
            <person name="Stephan R."/>
        </authorList>
    </citation>
    <scope>NUCLEOTIDE SEQUENCE [LARGE SCALE GENOMIC DNA]</scope>
    <source>
        <strain evidence="6 7">CEST001</strain>
    </source>
</reference>
<dbReference type="InterPro" id="IPR050465">
    <property type="entry name" value="UPF0194_transport"/>
</dbReference>
<dbReference type="Gene3D" id="2.40.50.100">
    <property type="match status" value="1"/>
</dbReference>
<dbReference type="InterPro" id="IPR058625">
    <property type="entry name" value="MdtA-like_BSH"/>
</dbReference>
<dbReference type="AlphaFoldDB" id="A0A7Y3WR05"/>
<proteinExistence type="predicted"/>
<feature type="transmembrane region" description="Helical" evidence="3">
    <location>
        <begin position="7"/>
        <end position="29"/>
    </location>
</feature>
<protein>
    <submittedName>
        <fullName evidence="6">HlyD family secretion protein</fullName>
    </submittedName>
</protein>
<dbReference type="PANTHER" id="PTHR32347">
    <property type="entry name" value="EFFLUX SYSTEM COMPONENT YKNX-RELATED"/>
    <property type="match status" value="1"/>
</dbReference>
<evidence type="ECO:0000256" key="3">
    <source>
        <dbReference type="SAM" id="Phobius"/>
    </source>
</evidence>
<evidence type="ECO:0000259" key="4">
    <source>
        <dbReference type="Pfam" id="PF25917"/>
    </source>
</evidence>
<name>A0A7Y3WR05_9CLOT</name>
<evidence type="ECO:0000259" key="5">
    <source>
        <dbReference type="Pfam" id="PF25990"/>
    </source>
</evidence>
<keyword evidence="3" id="KW-0812">Transmembrane</keyword>
<keyword evidence="3" id="KW-1133">Transmembrane helix</keyword>
<dbReference type="Proteomes" id="UP000531659">
    <property type="component" value="Unassembled WGS sequence"/>
</dbReference>
<dbReference type="Pfam" id="PF25990">
    <property type="entry name" value="Beta-barrel_YknX"/>
    <property type="match status" value="1"/>
</dbReference>
<dbReference type="RefSeq" id="WP_171296242.1">
    <property type="nucleotide sequence ID" value="NZ_CP087098.1"/>
</dbReference>
<dbReference type="GO" id="GO:0055085">
    <property type="term" value="P:transmembrane transport"/>
    <property type="evidence" value="ECO:0007669"/>
    <property type="project" value="InterPro"/>
</dbReference>
<dbReference type="EMBL" id="JABEYB010000004">
    <property type="protein sequence ID" value="NNU75477.1"/>
    <property type="molecule type" value="Genomic_DNA"/>
</dbReference>
<feature type="domain" description="Multidrug resistance protein MdtA-like barrel-sandwich hybrid" evidence="4">
    <location>
        <begin position="47"/>
        <end position="119"/>
    </location>
</feature>
<organism evidence="6 7">
    <name type="scientific">Clostridium estertheticum</name>
    <dbReference type="NCBI Taxonomy" id="238834"/>
    <lineage>
        <taxon>Bacteria</taxon>
        <taxon>Bacillati</taxon>
        <taxon>Bacillota</taxon>
        <taxon>Clostridia</taxon>
        <taxon>Eubacteriales</taxon>
        <taxon>Clostridiaceae</taxon>
        <taxon>Clostridium</taxon>
    </lineage>
</organism>
<comment type="caution">
    <text evidence="6">The sequence shown here is derived from an EMBL/GenBank/DDBJ whole genome shotgun (WGS) entry which is preliminary data.</text>
</comment>
<evidence type="ECO:0000313" key="7">
    <source>
        <dbReference type="Proteomes" id="UP000531659"/>
    </source>
</evidence>
<feature type="domain" description="YknX-like beta-barrel" evidence="5">
    <location>
        <begin position="129"/>
        <end position="213"/>
    </location>
</feature>